<evidence type="ECO:0000256" key="5">
    <source>
        <dbReference type="ARBA" id="ARBA00022723"/>
    </source>
</evidence>
<dbReference type="GO" id="GO:0003676">
    <property type="term" value="F:nucleic acid binding"/>
    <property type="evidence" value="ECO:0007669"/>
    <property type="project" value="InterPro"/>
</dbReference>
<evidence type="ECO:0000256" key="8">
    <source>
        <dbReference type="ARBA" id="ARBA00023242"/>
    </source>
</evidence>
<dbReference type="GO" id="GO:0000148">
    <property type="term" value="C:1,3-beta-D-glucan synthase complex"/>
    <property type="evidence" value="ECO:0007669"/>
    <property type="project" value="InterPro"/>
</dbReference>
<evidence type="ECO:0000259" key="11">
    <source>
        <dbReference type="PROSITE" id="PS00028"/>
    </source>
</evidence>
<dbReference type="EMBL" id="JAYKXN010000005">
    <property type="protein sequence ID" value="KAK7284965.1"/>
    <property type="molecule type" value="Genomic_DNA"/>
</dbReference>
<keyword evidence="3" id="KW-0963">Cytoplasm</keyword>
<dbReference type="PROSITE" id="PS00028">
    <property type="entry name" value="ZINC_FINGER_C2H2_1"/>
    <property type="match status" value="1"/>
</dbReference>
<dbReference type="Pfam" id="PF02364">
    <property type="entry name" value="Glucan_synthase"/>
    <property type="match status" value="2"/>
</dbReference>
<keyword evidence="10" id="KW-0472">Membrane</keyword>
<dbReference type="Proteomes" id="UP001359559">
    <property type="component" value="Unassembled WGS sequence"/>
</dbReference>
<keyword evidence="6" id="KW-0863">Zinc-finger</keyword>
<dbReference type="GO" id="GO:0043021">
    <property type="term" value="F:ribonucleoprotein complex binding"/>
    <property type="evidence" value="ECO:0007669"/>
    <property type="project" value="UniProtKB-ARBA"/>
</dbReference>
<dbReference type="GO" id="GO:0003843">
    <property type="term" value="F:1,3-beta-D-glucan synthase activity"/>
    <property type="evidence" value="ECO:0007669"/>
    <property type="project" value="InterPro"/>
</dbReference>
<protein>
    <recommendedName>
        <fullName evidence="11">C2H2-type domain-containing protein</fullName>
    </recommendedName>
</protein>
<dbReference type="InterPro" id="IPR036236">
    <property type="entry name" value="Znf_C2H2_sf"/>
</dbReference>
<dbReference type="InterPro" id="IPR003604">
    <property type="entry name" value="Matrin/U1-like-C_Znf_C2H2"/>
</dbReference>
<gene>
    <name evidence="12" type="ORF">RJT34_19719</name>
</gene>
<comment type="caution">
    <text evidence="12">The sequence shown here is derived from an EMBL/GenBank/DDBJ whole genome shotgun (WGS) entry which is preliminary data.</text>
</comment>
<keyword evidence="8" id="KW-0539">Nucleus</keyword>
<feature type="domain" description="C2H2-type" evidence="11">
    <location>
        <begin position="460"/>
        <end position="482"/>
    </location>
</feature>
<dbReference type="GO" id="GO:0008270">
    <property type="term" value="F:zinc ion binding"/>
    <property type="evidence" value="ECO:0007669"/>
    <property type="project" value="UniProtKB-KW"/>
</dbReference>
<evidence type="ECO:0000313" key="12">
    <source>
        <dbReference type="EMBL" id="KAK7284965.1"/>
    </source>
</evidence>
<evidence type="ECO:0000256" key="3">
    <source>
        <dbReference type="ARBA" id="ARBA00022490"/>
    </source>
</evidence>
<dbReference type="InterPro" id="IPR013087">
    <property type="entry name" value="Znf_C2H2_type"/>
</dbReference>
<evidence type="ECO:0000256" key="6">
    <source>
        <dbReference type="ARBA" id="ARBA00022771"/>
    </source>
</evidence>
<keyword evidence="4" id="KW-0690">Ribosome biogenesis</keyword>
<keyword evidence="10" id="KW-0812">Transmembrane</keyword>
<dbReference type="SUPFAM" id="SSF57667">
    <property type="entry name" value="beta-beta-alpha zinc fingers"/>
    <property type="match status" value="1"/>
</dbReference>
<dbReference type="AlphaFoldDB" id="A0AAN9IRJ5"/>
<name>A0AAN9IRJ5_CLITE</name>
<comment type="subcellular location">
    <subcellularLocation>
        <location evidence="2">Cytoplasm</location>
    </subcellularLocation>
    <subcellularLocation>
        <location evidence="1">Nucleus</location>
    </subcellularLocation>
</comment>
<keyword evidence="5" id="KW-0479">Metal-binding</keyword>
<dbReference type="FunFam" id="3.30.160.60:FF:000299">
    <property type="entry name" value="Zinc finger protein 593"/>
    <property type="match status" value="1"/>
</dbReference>
<reference evidence="12 13" key="1">
    <citation type="submission" date="2024-01" db="EMBL/GenBank/DDBJ databases">
        <title>The genomes of 5 underutilized Papilionoideae crops provide insights into root nodulation and disease resistance.</title>
        <authorList>
            <person name="Yuan L."/>
        </authorList>
    </citation>
    <scope>NUCLEOTIDE SEQUENCE [LARGE SCALE GENOMIC DNA]</scope>
    <source>
        <strain evidence="12">LY-2023</strain>
        <tissue evidence="12">Leaf</tissue>
    </source>
</reference>
<dbReference type="GO" id="GO:0005886">
    <property type="term" value="C:plasma membrane"/>
    <property type="evidence" value="ECO:0007669"/>
    <property type="project" value="TreeGrafter"/>
</dbReference>
<keyword evidence="7" id="KW-0862">Zinc</keyword>
<dbReference type="InterPro" id="IPR022755">
    <property type="entry name" value="Znf_C2H2_jaz"/>
</dbReference>
<organism evidence="12 13">
    <name type="scientific">Clitoria ternatea</name>
    <name type="common">Butterfly pea</name>
    <dbReference type="NCBI Taxonomy" id="43366"/>
    <lineage>
        <taxon>Eukaryota</taxon>
        <taxon>Viridiplantae</taxon>
        <taxon>Streptophyta</taxon>
        <taxon>Embryophyta</taxon>
        <taxon>Tracheophyta</taxon>
        <taxon>Spermatophyta</taxon>
        <taxon>Magnoliopsida</taxon>
        <taxon>eudicotyledons</taxon>
        <taxon>Gunneridae</taxon>
        <taxon>Pentapetalae</taxon>
        <taxon>rosids</taxon>
        <taxon>fabids</taxon>
        <taxon>Fabales</taxon>
        <taxon>Fabaceae</taxon>
        <taxon>Papilionoideae</taxon>
        <taxon>50 kb inversion clade</taxon>
        <taxon>NPAAA clade</taxon>
        <taxon>indigoferoid/millettioid clade</taxon>
        <taxon>Phaseoleae</taxon>
        <taxon>Clitoria</taxon>
    </lineage>
</organism>
<sequence length="518" mass="59087">MNGPISANAKGKGKKVKKNTLVNGHLTVADTLSNRGVMYYRQALILNCLMESEEDKASYEGSRASLDQAQALAELKFTYIVSCQLYGAHKKSKNNKERRCYTDILNLMLMYPSIRVAYIDEMEETKDRKCQKVYYSVLVKGGEKYDEEIYRIKLPGPPTEIGEGKPENQNHAIIFTRGEALQIIDMNQCFITWLVYVKSGDQLCDYWPANFGKSFKVSPNLFAIIVRFHYGFNSTLRQGFITHHEYIQVGKGCDMGMNEIALFEAKVANGNGEQTLSRDVYRLGQQFDFFRMLSFYFTTVGFYFSSMFGALLELLMIMENGLEKGFHTAFGIWNFLSNFNSNTYCPQVQYLYGVDLLYEICLFYFLLSCPLNEPLFSIEQPFAVQSSIQWRAPNSMILARSTSRLDPTSGALNNKLPRFLCAPSIYATSNIFSSRINKPDEERNPLPLDEDLPGMGQYYCLHCDRYFSNVGVRDEHFKTKKHKKRVKQMMGPAPHTQLDAELAAGMGMPDNGLKLMSM</sequence>
<feature type="transmembrane region" description="Helical" evidence="10">
    <location>
        <begin position="295"/>
        <end position="317"/>
    </location>
</feature>
<evidence type="ECO:0000256" key="7">
    <source>
        <dbReference type="ARBA" id="ARBA00022833"/>
    </source>
</evidence>
<dbReference type="GO" id="GO:0042254">
    <property type="term" value="P:ribosome biogenesis"/>
    <property type="evidence" value="ECO:0007669"/>
    <property type="project" value="UniProtKB-KW"/>
</dbReference>
<dbReference type="GO" id="GO:0005634">
    <property type="term" value="C:nucleus"/>
    <property type="evidence" value="ECO:0007669"/>
    <property type="project" value="UniProtKB-SubCell"/>
</dbReference>
<dbReference type="Pfam" id="PF12171">
    <property type="entry name" value="zf-C2H2_jaz"/>
    <property type="match status" value="1"/>
</dbReference>
<comment type="similarity">
    <text evidence="9">Belongs to the ZNF593/BUD20 C2H2-type zinc-finger protein family.</text>
</comment>
<dbReference type="GO" id="GO:0006075">
    <property type="term" value="P:(1-&gt;3)-beta-D-glucan biosynthetic process"/>
    <property type="evidence" value="ECO:0007669"/>
    <property type="project" value="InterPro"/>
</dbReference>
<evidence type="ECO:0000256" key="2">
    <source>
        <dbReference type="ARBA" id="ARBA00004496"/>
    </source>
</evidence>
<evidence type="ECO:0000313" key="13">
    <source>
        <dbReference type="Proteomes" id="UP001359559"/>
    </source>
</evidence>
<dbReference type="Gene3D" id="3.30.160.60">
    <property type="entry name" value="Classic Zinc Finger"/>
    <property type="match status" value="1"/>
</dbReference>
<dbReference type="SMART" id="SM00451">
    <property type="entry name" value="ZnF_U1"/>
    <property type="match status" value="1"/>
</dbReference>
<dbReference type="InterPro" id="IPR003440">
    <property type="entry name" value="Glyco_trans_48_dom"/>
</dbReference>
<evidence type="ECO:0000256" key="9">
    <source>
        <dbReference type="ARBA" id="ARBA00038064"/>
    </source>
</evidence>
<dbReference type="PANTHER" id="PTHR12741">
    <property type="entry name" value="LYST-INTERACTING PROTEIN LIP5 DOPAMINE RESPONSIVE PROTEIN DRG-1"/>
    <property type="match status" value="1"/>
</dbReference>
<dbReference type="PANTHER" id="PTHR12741:SF16">
    <property type="entry name" value="CALLOSE SYNTHASE 7"/>
    <property type="match status" value="1"/>
</dbReference>
<dbReference type="GO" id="GO:0005737">
    <property type="term" value="C:cytoplasm"/>
    <property type="evidence" value="ECO:0007669"/>
    <property type="project" value="UniProtKB-SubCell"/>
</dbReference>
<evidence type="ECO:0000256" key="10">
    <source>
        <dbReference type="SAM" id="Phobius"/>
    </source>
</evidence>
<evidence type="ECO:0000256" key="1">
    <source>
        <dbReference type="ARBA" id="ARBA00004123"/>
    </source>
</evidence>
<keyword evidence="10" id="KW-1133">Transmembrane helix</keyword>
<proteinExistence type="inferred from homology"/>
<keyword evidence="13" id="KW-1185">Reference proteome</keyword>
<accession>A0AAN9IRJ5</accession>
<evidence type="ECO:0000256" key="4">
    <source>
        <dbReference type="ARBA" id="ARBA00022517"/>
    </source>
</evidence>